<protein>
    <submittedName>
        <fullName evidence="2">Uncharacterized protein</fullName>
    </submittedName>
</protein>
<feature type="region of interest" description="Disordered" evidence="1">
    <location>
        <begin position="366"/>
        <end position="395"/>
    </location>
</feature>
<evidence type="ECO:0000256" key="1">
    <source>
        <dbReference type="SAM" id="MobiDB-lite"/>
    </source>
</evidence>
<dbReference type="Gene3D" id="2.60.120.330">
    <property type="entry name" value="B-lactam Antibiotic, Isopenicillin N Synthase, Chain"/>
    <property type="match status" value="1"/>
</dbReference>
<name>A0AAE1V4K3_9SOLA</name>
<evidence type="ECO:0000313" key="2">
    <source>
        <dbReference type="EMBL" id="KAK4355087.1"/>
    </source>
</evidence>
<gene>
    <name evidence="2" type="ORF">RND71_024058</name>
</gene>
<reference evidence="2" key="1">
    <citation type="submission" date="2023-12" db="EMBL/GenBank/DDBJ databases">
        <title>Genome assembly of Anisodus tanguticus.</title>
        <authorList>
            <person name="Wang Y.-J."/>
        </authorList>
    </citation>
    <scope>NUCLEOTIDE SEQUENCE</scope>
    <source>
        <strain evidence="2">KB-2021</strain>
        <tissue evidence="2">Leaf</tissue>
    </source>
</reference>
<dbReference type="PANTHER" id="PTHR33644">
    <property type="entry name" value="U-BOX DOMAIN-CONTAINING PROTEIN 62-RELATED"/>
    <property type="match status" value="1"/>
</dbReference>
<keyword evidence="3" id="KW-1185">Reference proteome</keyword>
<comment type="caution">
    <text evidence="2">The sequence shown here is derived from an EMBL/GenBank/DDBJ whole genome shotgun (WGS) entry which is preliminary data.</text>
</comment>
<accession>A0AAE1V4K3</accession>
<evidence type="ECO:0000313" key="3">
    <source>
        <dbReference type="Proteomes" id="UP001291623"/>
    </source>
</evidence>
<sequence length="504" mass="56467">MYHLEAPIPTSNKKWASTMDPIIDPSGQLVVRFRQHTSVFIEDSMAGLGRVKLRDLIPLEGLPCDSYKLSVSTLSQSLAQYSAAIIQLSTSDGALLRSSLESAPLYFQHKPSYPTADVNDSREWCKTSGYHADPQQWKETYDFRPGLTPSSDMEFPPAGLSDVFSMLGRTARDILDAISFYLNLRSSPFTQILDNVPLRNREISSSVLSVSCHARSSFQGVTTQEEGQLGMFSDQVDRSLVTIVKSDKPGLHVRDFHGHWVLVDGDLGPQEAIVYPGLALYQATAGYISPALHRTHMGHQQGSLYGQCSLSFKLMPKSMTNLNCSEMRAAGHEVEVQFQLPLPVDDFMQRSTDQLLNRSNFPTFNFPTAQDGSMKPMMRRRKSNSRSKPLPPSKRLRLEAQRVLKERVQDIADKKGIKLRFCTLKDCESHIQSLDSPCTNIRMEIGWPPGVPFVHPHDLPNKAKIGFLETYEPGWSATHDMELSLIDPGQPSQHTANCNYHFPN</sequence>
<dbReference type="Proteomes" id="UP001291623">
    <property type="component" value="Unassembled WGS sequence"/>
</dbReference>
<proteinExistence type="predicted"/>
<dbReference type="InterPro" id="IPR027443">
    <property type="entry name" value="IPNS-like_sf"/>
</dbReference>
<dbReference type="AlphaFoldDB" id="A0AAE1V4K3"/>
<dbReference type="EMBL" id="JAVYJV010000013">
    <property type="protein sequence ID" value="KAK4355087.1"/>
    <property type="molecule type" value="Genomic_DNA"/>
</dbReference>
<organism evidence="2 3">
    <name type="scientific">Anisodus tanguticus</name>
    <dbReference type="NCBI Taxonomy" id="243964"/>
    <lineage>
        <taxon>Eukaryota</taxon>
        <taxon>Viridiplantae</taxon>
        <taxon>Streptophyta</taxon>
        <taxon>Embryophyta</taxon>
        <taxon>Tracheophyta</taxon>
        <taxon>Spermatophyta</taxon>
        <taxon>Magnoliopsida</taxon>
        <taxon>eudicotyledons</taxon>
        <taxon>Gunneridae</taxon>
        <taxon>Pentapetalae</taxon>
        <taxon>asterids</taxon>
        <taxon>lamiids</taxon>
        <taxon>Solanales</taxon>
        <taxon>Solanaceae</taxon>
        <taxon>Solanoideae</taxon>
        <taxon>Hyoscyameae</taxon>
        <taxon>Anisodus</taxon>
    </lineage>
</organism>
<dbReference type="PANTHER" id="PTHR33644:SF2">
    <property type="entry name" value="2-OXOGLUTARATE (2OG) AND FE(II)-DEPENDENT OXYGENASE SUPERFAMILY PROTEIN"/>
    <property type="match status" value="1"/>
</dbReference>
<dbReference type="SUPFAM" id="SSF51197">
    <property type="entry name" value="Clavaminate synthase-like"/>
    <property type="match status" value="1"/>
</dbReference>